<dbReference type="InterPro" id="IPR000999">
    <property type="entry name" value="RNase_III_dom"/>
</dbReference>
<dbReference type="Pfam" id="PF00636">
    <property type="entry name" value="Ribonuclease_3"/>
    <property type="match status" value="1"/>
</dbReference>
<evidence type="ECO:0000313" key="3">
    <source>
        <dbReference type="EMBL" id="WWD03751.1"/>
    </source>
</evidence>
<feature type="region of interest" description="Disordered" evidence="1">
    <location>
        <begin position="500"/>
        <end position="533"/>
    </location>
</feature>
<feature type="compositionally biased region" description="Low complexity" evidence="1">
    <location>
        <begin position="512"/>
        <end position="530"/>
    </location>
</feature>
<dbReference type="Proteomes" id="UP001358614">
    <property type="component" value="Chromosome 1"/>
</dbReference>
<dbReference type="Gene3D" id="1.10.1520.10">
    <property type="entry name" value="Ribonuclease III domain"/>
    <property type="match status" value="1"/>
</dbReference>
<protein>
    <recommendedName>
        <fullName evidence="2">RNase III domain-containing protein</fullName>
    </recommendedName>
</protein>
<feature type="region of interest" description="Disordered" evidence="1">
    <location>
        <begin position="997"/>
        <end position="1026"/>
    </location>
</feature>
<feature type="compositionally biased region" description="Polar residues" evidence="1">
    <location>
        <begin position="997"/>
        <end position="1009"/>
    </location>
</feature>
<reference evidence="3 4" key="1">
    <citation type="submission" date="2024-01" db="EMBL/GenBank/DDBJ databases">
        <title>Comparative genomics of Cryptococcus and Kwoniella reveals pathogenesis evolution and contrasting modes of karyotype evolution via chromosome fusion or intercentromeric recombination.</title>
        <authorList>
            <person name="Coelho M.A."/>
            <person name="David-Palma M."/>
            <person name="Shea T."/>
            <person name="Bowers K."/>
            <person name="McGinley-Smith S."/>
            <person name="Mohammad A.W."/>
            <person name="Gnirke A."/>
            <person name="Yurkov A.M."/>
            <person name="Nowrousian M."/>
            <person name="Sun S."/>
            <person name="Cuomo C.A."/>
            <person name="Heitman J."/>
        </authorList>
    </citation>
    <scope>NUCLEOTIDE SEQUENCE [LARGE SCALE GENOMIC DNA]</scope>
    <source>
        <strain evidence="3 4">PYCC6329</strain>
    </source>
</reference>
<dbReference type="SUPFAM" id="SSF69065">
    <property type="entry name" value="RNase III domain-like"/>
    <property type="match status" value="1"/>
</dbReference>
<dbReference type="CDD" id="cd00593">
    <property type="entry name" value="RIBOc"/>
    <property type="match status" value="1"/>
</dbReference>
<evidence type="ECO:0000259" key="2">
    <source>
        <dbReference type="PROSITE" id="PS50142"/>
    </source>
</evidence>
<dbReference type="RefSeq" id="XP_066081718.1">
    <property type="nucleotide sequence ID" value="XM_066225621.1"/>
</dbReference>
<accession>A0AAX4KBG3</accession>
<feature type="region of interest" description="Disordered" evidence="1">
    <location>
        <begin position="1190"/>
        <end position="1243"/>
    </location>
</feature>
<evidence type="ECO:0000313" key="4">
    <source>
        <dbReference type="Proteomes" id="UP001358614"/>
    </source>
</evidence>
<dbReference type="KEGG" id="ker:91100611"/>
<dbReference type="PROSITE" id="PS50142">
    <property type="entry name" value="RNASE_3_2"/>
    <property type="match status" value="1"/>
</dbReference>
<organism evidence="3 4">
    <name type="scientific">Kwoniella europaea PYCC6329</name>
    <dbReference type="NCBI Taxonomy" id="1423913"/>
    <lineage>
        <taxon>Eukaryota</taxon>
        <taxon>Fungi</taxon>
        <taxon>Dikarya</taxon>
        <taxon>Basidiomycota</taxon>
        <taxon>Agaricomycotina</taxon>
        <taxon>Tremellomycetes</taxon>
        <taxon>Tremellales</taxon>
        <taxon>Cryptococcaceae</taxon>
        <taxon>Kwoniella</taxon>
    </lineage>
</organism>
<dbReference type="EMBL" id="CP144089">
    <property type="protein sequence ID" value="WWD03751.1"/>
    <property type="molecule type" value="Genomic_DNA"/>
</dbReference>
<sequence>MLRTNALFSPRLTVPVDSSGRSYRLGRQNLALATVRISVSNHRPRLEARAFKSSKTQSKKKAEHKARKAVRKAAVAGTVTGSPAEFTFLTENLPPLPWIQDRHLAAAAFDQSGVEFLKLALLGDRLFEIAAIKSLWNSCSTNTTLANGKEKLTTNRTFSRIAEAYDLPKKLRGNGLEPPIFSEKTLGSALEALLGAAYLDAWKHGNEREPLRWAAQVLDMDRWSGLEEYMVQAEAKHGRTGAYAIAAKGDIWALDQVRGGIRPLEGNTAVSTTTRKSIFSRILGLVWPASSSQTEKPTKKPPVTLSTLLRRRRLSQENVLSPLDIPSFATANDLAESAHVDSGPSETIPLDGWKPSRLPMNPHALPSLLPISVKSEALLRNLSDKDSNTYQQKGLLQLYKFLRQALSVHNHSKESLGKITGLLVSSQTLSHIGHHYGFSIQNDETRRSQTETARQFARYFAMLIKDKKGKNEDQPLLSWMRKVFSKEVFPTIDGSVLSESTTLGVRPQTCQPSQASASKPISSPPSSVSPERAETEKIMDILSDLEQRLHRVEKSVFLSQTPTVDRHLEQPATSQQAVLIPSESLNMEAAINPTISNAPQGTNLAPRSWRLVTPPKEWAAPIIQVNLSELLPLPDALRGKIYNEFKGKHGSYEESVKAGRCWFQTNMSNIIRLQCQHEATLKYVLKHHTDLAVTSYLAKHYNLEPLVTNGRISGGDQQLDYSEIFFGLIGRLRQNVDGPDSQKWLSALTSPTAWPHIKKLATAFKQSGKRQRHGVTIEGEESAFASTTSSKLLEATNKKSKRLTVSTKPSASLDVRADQPATYPSADTLNRHWATAGIRFDPDKLPTLYRNEHVTVDVEFFAQSDEEMDEARKVWHDRVFEHIKDSLKKYTESEPAIMVATCRLISNKTLSYLAFHYCLFDPSKSLPSQRNMAQRMRRYVALLLDQSAEHGSRQELMSWFERLWAPEAWPTLQDVILEAQNRQSIDFDVRTSEMSALATGNNDNESYTLSPPEPRQDDESEFTASSDGFRKSDLLMAEGETANPGMRQTTISIDTLKLPPPLTDVSIDDSELYEILEPDSEELVSSDYRTNMDFLTQESYRALGRRRCYSLPLSPFYGLDRDQNNQLLAPEVSAQLFRRYTALILKRAAKESRMIKLIIEDWLRQVYSPDSRSGLRLHVRAKLREQRQRTTFGLKRMEHNSPPDALLPKSEELAQDDSISTSSKQAKALSIKQEADSNQPART</sequence>
<feature type="compositionally biased region" description="Polar residues" evidence="1">
    <location>
        <begin position="500"/>
        <end position="511"/>
    </location>
</feature>
<dbReference type="GO" id="GO:0004525">
    <property type="term" value="F:ribonuclease III activity"/>
    <property type="evidence" value="ECO:0007669"/>
    <property type="project" value="InterPro"/>
</dbReference>
<gene>
    <name evidence="3" type="ORF">V865_001807</name>
</gene>
<dbReference type="AlphaFoldDB" id="A0AAX4KBG3"/>
<feature type="domain" description="RNase III" evidence="2">
    <location>
        <begin position="118"/>
        <end position="202"/>
    </location>
</feature>
<dbReference type="InterPro" id="IPR036389">
    <property type="entry name" value="RNase_III_sf"/>
</dbReference>
<evidence type="ECO:0000256" key="1">
    <source>
        <dbReference type="SAM" id="MobiDB-lite"/>
    </source>
</evidence>
<dbReference type="GeneID" id="91100611"/>
<proteinExistence type="predicted"/>
<name>A0AAX4KBG3_9TREE</name>
<keyword evidence="4" id="KW-1185">Reference proteome</keyword>
<dbReference type="GO" id="GO:0006396">
    <property type="term" value="P:RNA processing"/>
    <property type="evidence" value="ECO:0007669"/>
    <property type="project" value="InterPro"/>
</dbReference>